<reference evidence="2 3" key="1">
    <citation type="journal article" date="2015" name="Plant Cell">
        <title>Oil accumulation by the oleaginous diatom Fistulifera solaris as revealed by the genome and transcriptome.</title>
        <authorList>
            <person name="Tanaka T."/>
            <person name="Maeda Y."/>
            <person name="Veluchamy A."/>
            <person name="Tanaka M."/>
            <person name="Abida H."/>
            <person name="Marechal E."/>
            <person name="Bowler C."/>
            <person name="Muto M."/>
            <person name="Sunaga Y."/>
            <person name="Tanaka M."/>
            <person name="Yoshino T."/>
            <person name="Taniguchi T."/>
            <person name="Fukuda Y."/>
            <person name="Nemoto M."/>
            <person name="Matsumoto M."/>
            <person name="Wong P.S."/>
            <person name="Aburatani S."/>
            <person name="Fujibuchi W."/>
        </authorList>
    </citation>
    <scope>NUCLEOTIDE SEQUENCE [LARGE SCALE GENOMIC DNA]</scope>
    <source>
        <strain evidence="2 3">JPCC DA0580</strain>
    </source>
</reference>
<sequence>MAAQQLHPKDFYILFAAHLECLAELELTLHTDARTLVALIKVINRIIELEKHLPVKFYTPVFEEVYGREMMPQALRDLYVRNLQETGVDDLQQIIAHLLREADIAVNQPPSQYFGGATNVPPRIPFDSWQHYFGAFVVAAQPIHLRVQNEKMISQAYLAGFRYVIERSVETKINVALGVVNFVIVLVAAIASLVVAIRGFNTE</sequence>
<feature type="transmembrane region" description="Helical" evidence="1">
    <location>
        <begin position="175"/>
        <end position="197"/>
    </location>
</feature>
<gene>
    <name evidence="2" type="ORF">FisN_11Hu324</name>
</gene>
<evidence type="ECO:0000256" key="1">
    <source>
        <dbReference type="SAM" id="Phobius"/>
    </source>
</evidence>
<keyword evidence="1" id="KW-0472">Membrane</keyword>
<protein>
    <submittedName>
        <fullName evidence="2">Uncharacterized protein</fullName>
    </submittedName>
</protein>
<accession>A0A1Z5K9H1</accession>
<dbReference type="Proteomes" id="UP000198406">
    <property type="component" value="Unassembled WGS sequence"/>
</dbReference>
<keyword evidence="1" id="KW-0812">Transmembrane</keyword>
<evidence type="ECO:0000313" key="3">
    <source>
        <dbReference type="Proteomes" id="UP000198406"/>
    </source>
</evidence>
<organism evidence="2 3">
    <name type="scientific">Fistulifera solaris</name>
    <name type="common">Oleaginous diatom</name>
    <dbReference type="NCBI Taxonomy" id="1519565"/>
    <lineage>
        <taxon>Eukaryota</taxon>
        <taxon>Sar</taxon>
        <taxon>Stramenopiles</taxon>
        <taxon>Ochrophyta</taxon>
        <taxon>Bacillariophyta</taxon>
        <taxon>Bacillariophyceae</taxon>
        <taxon>Bacillariophycidae</taxon>
        <taxon>Naviculales</taxon>
        <taxon>Naviculaceae</taxon>
        <taxon>Fistulifera</taxon>
    </lineage>
</organism>
<keyword evidence="3" id="KW-1185">Reference proteome</keyword>
<proteinExistence type="predicted"/>
<dbReference type="InParanoid" id="A0A1Z5K9H1"/>
<dbReference type="EMBL" id="BDSP01000190">
    <property type="protein sequence ID" value="GAX22785.1"/>
    <property type="molecule type" value="Genomic_DNA"/>
</dbReference>
<dbReference type="AlphaFoldDB" id="A0A1Z5K9H1"/>
<name>A0A1Z5K9H1_FISSO</name>
<evidence type="ECO:0000313" key="2">
    <source>
        <dbReference type="EMBL" id="GAX22785.1"/>
    </source>
</evidence>
<keyword evidence="1" id="KW-1133">Transmembrane helix</keyword>
<comment type="caution">
    <text evidence="2">The sequence shown here is derived from an EMBL/GenBank/DDBJ whole genome shotgun (WGS) entry which is preliminary data.</text>
</comment>